<comment type="caution">
    <text evidence="13">Lacks conserved residue(s) required for the propagation of feature annotation.</text>
</comment>
<dbReference type="EMBL" id="FLUP01000002">
    <property type="protein sequence ID" value="SBW11745.1"/>
    <property type="molecule type" value="Genomic_DNA"/>
</dbReference>
<dbReference type="InterPro" id="IPR022663">
    <property type="entry name" value="DapB_C"/>
</dbReference>
<evidence type="ECO:0000256" key="10">
    <source>
        <dbReference type="ARBA" id="ARBA00038983"/>
    </source>
</evidence>
<dbReference type="GO" id="GO:0009089">
    <property type="term" value="P:lysine biosynthetic process via diaminopimelate"/>
    <property type="evidence" value="ECO:0007669"/>
    <property type="project" value="UniProtKB-UniRule"/>
</dbReference>
<feature type="binding site" evidence="13">
    <location>
        <position position="150"/>
    </location>
    <ligand>
        <name>(S)-2,3,4,5-tetrahydrodipicolinate</name>
        <dbReference type="ChEBI" id="CHEBI:16845"/>
    </ligand>
</feature>
<evidence type="ECO:0000256" key="1">
    <source>
        <dbReference type="ARBA" id="ARBA00006642"/>
    </source>
</evidence>
<evidence type="ECO:0000256" key="4">
    <source>
        <dbReference type="ARBA" id="ARBA00022857"/>
    </source>
</evidence>
<dbReference type="GO" id="GO:0019877">
    <property type="term" value="P:diaminopimelate biosynthetic process"/>
    <property type="evidence" value="ECO:0007669"/>
    <property type="project" value="UniProtKB-UniRule"/>
</dbReference>
<keyword evidence="5 13" id="KW-0220">Diaminopimelate biosynthesis</keyword>
<comment type="subcellular location">
    <subcellularLocation>
        <location evidence="13">Cytoplasm</location>
    </subcellularLocation>
</comment>
<evidence type="ECO:0000256" key="11">
    <source>
        <dbReference type="ARBA" id="ARBA00049080"/>
    </source>
</evidence>
<protein>
    <recommendedName>
        <fullName evidence="10 13">4-hydroxy-tetrahydrodipicolinate reductase</fullName>
        <shortName evidence="13">HTPA reductase</shortName>
        <ecNumber evidence="10 13">1.17.1.8</ecNumber>
    </recommendedName>
</protein>
<dbReference type="Pfam" id="PF01113">
    <property type="entry name" value="DapB_N"/>
    <property type="match status" value="1"/>
</dbReference>
<dbReference type="InterPro" id="IPR000846">
    <property type="entry name" value="DapB_N"/>
</dbReference>
<feature type="active site" description="Proton donor" evidence="13">
    <location>
        <position position="153"/>
    </location>
</feature>
<dbReference type="GO" id="GO:0005737">
    <property type="term" value="C:cytoplasm"/>
    <property type="evidence" value="ECO:0007669"/>
    <property type="project" value="UniProtKB-SubCell"/>
</dbReference>
<feature type="binding site" evidence="13">
    <location>
        <begin position="116"/>
        <end position="119"/>
    </location>
    <ligand>
        <name>NAD(+)</name>
        <dbReference type="ChEBI" id="CHEBI:57540"/>
    </ligand>
</feature>
<dbReference type="SUPFAM" id="SSF51735">
    <property type="entry name" value="NAD(P)-binding Rossmann-fold domains"/>
    <property type="match status" value="1"/>
</dbReference>
<dbReference type="SUPFAM" id="SSF55347">
    <property type="entry name" value="Glyceraldehyde-3-phosphate dehydrogenase-like, C-terminal domain"/>
    <property type="match status" value="1"/>
</dbReference>
<dbReference type="FunFam" id="3.30.360.10:FF:000004">
    <property type="entry name" value="4-hydroxy-tetrahydrodipicolinate reductase"/>
    <property type="match status" value="1"/>
</dbReference>
<evidence type="ECO:0000256" key="12">
    <source>
        <dbReference type="ARBA" id="ARBA00049396"/>
    </source>
</evidence>
<evidence type="ECO:0000256" key="7">
    <source>
        <dbReference type="ARBA" id="ARBA00023027"/>
    </source>
</evidence>
<proteinExistence type="inferred from homology"/>
<accession>A0A212KJJ2</accession>
<evidence type="ECO:0000256" key="6">
    <source>
        <dbReference type="ARBA" id="ARBA00023002"/>
    </source>
</evidence>
<dbReference type="GO" id="GO:0051287">
    <property type="term" value="F:NAD binding"/>
    <property type="evidence" value="ECO:0007669"/>
    <property type="project" value="UniProtKB-UniRule"/>
</dbReference>
<evidence type="ECO:0000256" key="9">
    <source>
        <dbReference type="ARBA" id="ARBA00037922"/>
    </source>
</evidence>
<comment type="caution">
    <text evidence="13">Was originally thought to be a dihydrodipicolinate reductase (DHDPR), catalyzing the conversion of dihydrodipicolinate to tetrahydrodipicolinate. However, it was shown in E.coli that the substrate of the enzymatic reaction is not dihydrodipicolinate (DHDP) but in fact (2S,4S)-4-hydroxy-2,3,4,5-tetrahydrodipicolinic acid (HTPA), the product released by the DapA-catalyzed reaction.</text>
</comment>
<dbReference type="Gene3D" id="3.40.50.720">
    <property type="entry name" value="NAD(P)-binding Rossmann-like Domain"/>
    <property type="match status" value="1"/>
</dbReference>
<dbReference type="RefSeq" id="WP_227117959.1">
    <property type="nucleotide sequence ID" value="NZ_CALHHP010000049.1"/>
</dbReference>
<dbReference type="Gene3D" id="3.30.360.10">
    <property type="entry name" value="Dihydrodipicolinate Reductase, domain 2"/>
    <property type="match status" value="1"/>
</dbReference>
<evidence type="ECO:0000256" key="5">
    <source>
        <dbReference type="ARBA" id="ARBA00022915"/>
    </source>
</evidence>
<reference evidence="16" key="1">
    <citation type="submission" date="2016-04" db="EMBL/GenBank/DDBJ databases">
        <authorList>
            <person name="Evans L.H."/>
            <person name="Alamgir A."/>
            <person name="Owens N."/>
            <person name="Weber N.D."/>
            <person name="Virtaneva K."/>
            <person name="Barbian K."/>
            <person name="Babar A."/>
            <person name="Rosenke K."/>
        </authorList>
    </citation>
    <scope>NUCLEOTIDE SEQUENCE</scope>
    <source>
        <strain evidence="16">92-2</strain>
    </source>
</reference>
<keyword evidence="4 13" id="KW-0521">NADP</keyword>
<evidence type="ECO:0000259" key="15">
    <source>
        <dbReference type="Pfam" id="PF05173"/>
    </source>
</evidence>
<keyword evidence="8 13" id="KW-0457">Lysine biosynthesis</keyword>
<feature type="active site" description="Proton donor/acceptor" evidence="13">
    <location>
        <position position="149"/>
    </location>
</feature>
<dbReference type="Pfam" id="PF05173">
    <property type="entry name" value="DapB_C"/>
    <property type="match status" value="1"/>
</dbReference>
<feature type="binding site" evidence="13">
    <location>
        <begin position="159"/>
        <end position="160"/>
    </location>
    <ligand>
        <name>(S)-2,3,4,5-tetrahydrodipicolinate</name>
        <dbReference type="ChEBI" id="CHEBI:16845"/>
    </ligand>
</feature>
<comment type="catalytic activity">
    <reaction evidence="12 13">
        <text>(S)-2,3,4,5-tetrahydrodipicolinate + NAD(+) + H2O = (2S,4S)-4-hydroxy-2,3,4,5-tetrahydrodipicolinate + NADH + H(+)</text>
        <dbReference type="Rhea" id="RHEA:35323"/>
        <dbReference type="ChEBI" id="CHEBI:15377"/>
        <dbReference type="ChEBI" id="CHEBI:15378"/>
        <dbReference type="ChEBI" id="CHEBI:16845"/>
        <dbReference type="ChEBI" id="CHEBI:57540"/>
        <dbReference type="ChEBI" id="CHEBI:57945"/>
        <dbReference type="ChEBI" id="CHEBI:67139"/>
        <dbReference type="EC" id="1.17.1.8"/>
    </reaction>
</comment>
<comment type="similarity">
    <text evidence="1 13">Belongs to the DapB family.</text>
</comment>
<dbReference type="CDD" id="cd02274">
    <property type="entry name" value="DHDPR_N"/>
    <property type="match status" value="1"/>
</dbReference>
<comment type="pathway">
    <text evidence="9 13">Amino-acid biosynthesis; L-lysine biosynthesis via DAP pathway; (S)-tetrahydrodipicolinate from L-aspartate: step 4/4.</text>
</comment>
<keyword evidence="3 13" id="KW-0028">Amino-acid biosynthesis</keyword>
<dbReference type="EC" id="1.17.1.8" evidence="10 13"/>
<keyword evidence="2 13" id="KW-0963">Cytoplasm</keyword>
<dbReference type="GO" id="GO:0008839">
    <property type="term" value="F:4-hydroxy-tetrahydrodipicolinate reductase"/>
    <property type="evidence" value="ECO:0007669"/>
    <property type="project" value="UniProtKB-UniRule"/>
</dbReference>
<dbReference type="InterPro" id="IPR036291">
    <property type="entry name" value="NAD(P)-bd_dom_sf"/>
</dbReference>
<feature type="binding site" evidence="13">
    <location>
        <position position="35"/>
    </location>
    <ligand>
        <name>NAD(+)</name>
        <dbReference type="ChEBI" id="CHEBI:57540"/>
    </ligand>
</feature>
<gene>
    <name evidence="13 16" type="primary">dapB</name>
    <name evidence="16" type="ORF">KM92DES2_20176</name>
</gene>
<dbReference type="PANTHER" id="PTHR20836:SF0">
    <property type="entry name" value="4-HYDROXY-TETRAHYDRODIPICOLINATE REDUCTASE 1, CHLOROPLASTIC-RELATED"/>
    <property type="match status" value="1"/>
</dbReference>
<feature type="binding site" evidence="13">
    <location>
        <begin position="9"/>
        <end position="14"/>
    </location>
    <ligand>
        <name>NAD(+)</name>
        <dbReference type="ChEBI" id="CHEBI:57540"/>
    </ligand>
</feature>
<evidence type="ECO:0000256" key="13">
    <source>
        <dbReference type="HAMAP-Rule" id="MF_00102"/>
    </source>
</evidence>
<dbReference type="NCBIfam" id="TIGR00036">
    <property type="entry name" value="dapB"/>
    <property type="match status" value="1"/>
</dbReference>
<feature type="domain" description="Dihydrodipicolinate reductase N-terminal" evidence="14">
    <location>
        <begin position="4"/>
        <end position="119"/>
    </location>
</feature>
<feature type="domain" description="Dihydrodipicolinate reductase C-terminal" evidence="15">
    <location>
        <begin position="122"/>
        <end position="259"/>
    </location>
</feature>
<dbReference type="GO" id="GO:0050661">
    <property type="term" value="F:NADP binding"/>
    <property type="evidence" value="ECO:0007669"/>
    <property type="project" value="UniProtKB-UniRule"/>
</dbReference>
<dbReference type="GO" id="GO:0016726">
    <property type="term" value="F:oxidoreductase activity, acting on CH or CH2 groups, NAD or NADP as acceptor"/>
    <property type="evidence" value="ECO:0007669"/>
    <property type="project" value="UniProtKB-UniRule"/>
</dbReference>
<comment type="function">
    <text evidence="13">Catalyzes the conversion of 4-hydroxy-tetrahydrodipicolinate (HTPA) to tetrahydrodipicolinate.</text>
</comment>
<evidence type="ECO:0000256" key="8">
    <source>
        <dbReference type="ARBA" id="ARBA00023154"/>
    </source>
</evidence>
<feature type="binding site" evidence="13">
    <location>
        <begin position="92"/>
        <end position="94"/>
    </location>
    <ligand>
        <name>NAD(+)</name>
        <dbReference type="ChEBI" id="CHEBI:57540"/>
    </ligand>
</feature>
<sequence length="262" mass="27670">MSTSIIVVGASGRMGKTISGLVEADPQFTLAGLVDSPERIAALTGAACPVSDSLAALLPKLPGAVVIDFTAPAVSLQSAKAVAQTGNALVIGTTGFTDEQKDELRALAAKAPIFWASNMSIGVNVLLNILPQLTKALGEDYDIEMVELHHNRKKDSPSGTALTLGECLAEARDWKLNDVRCSSRDGIIGARPKEQIGIQAIRGGDVVGVHTVYFMGPGERIEVTHQAHSRENFARGAIRAAGWMAGQKPGKLYSMQDVIKDI</sequence>
<keyword evidence="7 13" id="KW-0520">NAD</keyword>
<dbReference type="AlphaFoldDB" id="A0A212KJJ2"/>
<evidence type="ECO:0000256" key="3">
    <source>
        <dbReference type="ARBA" id="ARBA00022605"/>
    </source>
</evidence>
<evidence type="ECO:0000256" key="2">
    <source>
        <dbReference type="ARBA" id="ARBA00022490"/>
    </source>
</evidence>
<comment type="subunit">
    <text evidence="13">Homotetramer.</text>
</comment>
<dbReference type="HAMAP" id="MF_00102">
    <property type="entry name" value="DapB"/>
    <property type="match status" value="1"/>
</dbReference>
<keyword evidence="6 13" id="KW-0560">Oxidoreductase</keyword>
<dbReference type="UniPathway" id="UPA00034">
    <property type="reaction ID" value="UER00018"/>
</dbReference>
<evidence type="ECO:0000259" key="14">
    <source>
        <dbReference type="Pfam" id="PF01113"/>
    </source>
</evidence>
<dbReference type="PIRSF" id="PIRSF000161">
    <property type="entry name" value="DHPR"/>
    <property type="match status" value="1"/>
</dbReference>
<comment type="catalytic activity">
    <reaction evidence="11 13">
        <text>(S)-2,3,4,5-tetrahydrodipicolinate + NADP(+) + H2O = (2S,4S)-4-hydroxy-2,3,4,5-tetrahydrodipicolinate + NADPH + H(+)</text>
        <dbReference type="Rhea" id="RHEA:35331"/>
        <dbReference type="ChEBI" id="CHEBI:15377"/>
        <dbReference type="ChEBI" id="CHEBI:15378"/>
        <dbReference type="ChEBI" id="CHEBI:16845"/>
        <dbReference type="ChEBI" id="CHEBI:57783"/>
        <dbReference type="ChEBI" id="CHEBI:58349"/>
        <dbReference type="ChEBI" id="CHEBI:67139"/>
        <dbReference type="EC" id="1.17.1.8"/>
    </reaction>
</comment>
<name>A0A212KJJ2_9BACT</name>
<dbReference type="PANTHER" id="PTHR20836">
    <property type="entry name" value="DIHYDRODIPICOLINATE REDUCTASE"/>
    <property type="match status" value="1"/>
</dbReference>
<organism evidence="16">
    <name type="scientific">uncultured Desulfovibrio sp</name>
    <dbReference type="NCBI Taxonomy" id="167968"/>
    <lineage>
        <taxon>Bacteria</taxon>
        <taxon>Pseudomonadati</taxon>
        <taxon>Thermodesulfobacteriota</taxon>
        <taxon>Desulfovibrionia</taxon>
        <taxon>Desulfovibrionales</taxon>
        <taxon>Desulfovibrionaceae</taxon>
        <taxon>Desulfovibrio</taxon>
        <taxon>environmental samples</taxon>
    </lineage>
</organism>
<dbReference type="InterPro" id="IPR023940">
    <property type="entry name" value="DHDPR_bac"/>
</dbReference>
<evidence type="ECO:0000313" key="16">
    <source>
        <dbReference type="EMBL" id="SBW11745.1"/>
    </source>
</evidence>